<reference evidence="1" key="1">
    <citation type="submission" date="2022-12" db="EMBL/GenBank/DDBJ databases">
        <title>Genome Sequence of Lasiodiplodia mahajangana.</title>
        <authorList>
            <person name="Buettner E."/>
        </authorList>
    </citation>
    <scope>NUCLEOTIDE SEQUENCE</scope>
    <source>
        <strain evidence="1">VT137</strain>
    </source>
</reference>
<gene>
    <name evidence="1" type="ORF">O1611_g4141</name>
</gene>
<evidence type="ECO:0000313" key="1">
    <source>
        <dbReference type="EMBL" id="KAJ8129490.1"/>
    </source>
</evidence>
<keyword evidence="2" id="KW-1185">Reference proteome</keyword>
<organism evidence="1 2">
    <name type="scientific">Lasiodiplodia mahajangana</name>
    <dbReference type="NCBI Taxonomy" id="1108764"/>
    <lineage>
        <taxon>Eukaryota</taxon>
        <taxon>Fungi</taxon>
        <taxon>Dikarya</taxon>
        <taxon>Ascomycota</taxon>
        <taxon>Pezizomycotina</taxon>
        <taxon>Dothideomycetes</taxon>
        <taxon>Dothideomycetes incertae sedis</taxon>
        <taxon>Botryosphaeriales</taxon>
        <taxon>Botryosphaeriaceae</taxon>
        <taxon>Lasiodiplodia</taxon>
    </lineage>
</organism>
<protein>
    <submittedName>
        <fullName evidence="1">Uncharacterized protein</fullName>
    </submittedName>
</protein>
<dbReference type="EMBL" id="JAPUUL010000747">
    <property type="protein sequence ID" value="KAJ8129490.1"/>
    <property type="molecule type" value="Genomic_DNA"/>
</dbReference>
<name>A0ACC2JPZ0_9PEZI</name>
<sequence length="1130" mass="127745">MTSRALERALQKFRDGLTQEQRQQFGASSIDDVKAEIWNIQNRLGSMKKLRSLRRISQFLEALGQIEQLVHVFLNVSNVVGFIWGPIKFALLVATARVESLECLLDTYVEVGEVIPSLQQYDQLFRAAPCVLEVLEKYFCDILEFHQNALDVFARPAWRKFFDATWKAFRTNFKPILESLKRHKALLHDLKADAAVLEIQVSRSQTLDLVQKSSDRTISGVSDVRRGLEDAYRKLSDQIYDLRTTLNKQRVTQQATVSLQQVNTIINKLDPPNTENDQYTAFHSCHEQSGRWIFADSTYLKWIKSATLQESVLFIHGMPGAGKTLLASRIISHLRSLPGITCLFFYFKQSDDTKTSMNYMLRALLIQLITRDAGIAPELYQKCCVVSDSEARQLPSLKAWMTDLLKSQRSCMIILDGLDECNHKSAGDEAQRILDWLTMTVIPDAEKEGSQIHLLALGQRDGIVDAALSKYPSIRLDDMGAHLDDIHLFTRSRASEIGERFGLESAEELTIIEKVTMTAKGMFLYAKVVTDNLMAQGSLEELYQELKVKFPAGLDEAYERVAYRVLDNPIRHQTRRDAAAKILHPHMGVCKPRNRRVDNCKILCGSFVEVDEHDPDMPHITSVVNLVHDTARRYLIQTRRVDLVEANAAMALFSSAYLTSIPFDKNGDHEMILSNALTGYYGLQDYMISSWESHMTASLDQAVKLPPETKNNLLAVLVSFLKYYRLGSPSEDGTMKGFLDEESLACLVGRLEEMASAIRKVTEEIRLSDQRSPFLSLNGKPGYKCPKLKCLMFSQNFEGRKARDMHVSRHHNQFTCCVNSCLRQTLGFSSSLELQKHDKDVHSTQIVDSDMFPTIEKPNNAWWAVRKGDIDFIKDFHKEGGDLNNPGGRLGTCGAKTLLRVAAQHSQLEICRYLVHCGFSIFHAGNAGFPAKTALGEAINRRDTKLFRLLLSLTPGEETKEFINGKALAIHYAAAINCGDEEIINTMSAFVSSRENQLRFDDLFYEIAKYRWIEHKRSPEVYDALYMMVDRNVDGNTPLHAAIDFPIGSSRQRDQQLAVVRIFLDTGVVDLTGRNNLGKTVFDLTKSRLLLSTLHAAEKKQRETLTFDDISTPDRPPSPPPADPRASSPH</sequence>
<proteinExistence type="predicted"/>
<dbReference type="Proteomes" id="UP001153332">
    <property type="component" value="Unassembled WGS sequence"/>
</dbReference>
<accession>A0ACC2JPZ0</accession>
<comment type="caution">
    <text evidence="1">The sequence shown here is derived from an EMBL/GenBank/DDBJ whole genome shotgun (WGS) entry which is preliminary data.</text>
</comment>
<evidence type="ECO:0000313" key="2">
    <source>
        <dbReference type="Proteomes" id="UP001153332"/>
    </source>
</evidence>